<protein>
    <submittedName>
        <fullName evidence="4">Regulator of sigma D</fullName>
    </submittedName>
</protein>
<dbReference type="Proteomes" id="UP001152658">
    <property type="component" value="Unassembled WGS sequence"/>
</dbReference>
<dbReference type="EMBL" id="CALYLK010000137">
    <property type="protein sequence ID" value="CAH8240738.1"/>
    <property type="molecule type" value="Genomic_DNA"/>
</dbReference>
<keyword evidence="1 3" id="KW-0805">Transcription regulation</keyword>
<comment type="caution">
    <text evidence="4">The sequence shown here is derived from an EMBL/GenBank/DDBJ whole genome shotgun (WGS) entry which is preliminary data.</text>
</comment>
<evidence type="ECO:0000256" key="3">
    <source>
        <dbReference type="RuleBase" id="RU004409"/>
    </source>
</evidence>
<name>A0ABM9FTM7_9VIBR</name>
<proteinExistence type="inferred from homology"/>
<reference evidence="4" key="1">
    <citation type="submission" date="2022-06" db="EMBL/GenBank/DDBJ databases">
        <authorList>
            <person name="Goudenege D."/>
            <person name="Le Roux F."/>
        </authorList>
    </citation>
    <scope>NUCLEOTIDE SEQUENCE</scope>
    <source>
        <strain evidence="4">12-063</strain>
    </source>
</reference>
<sequence length="171" mass="19541">MWPDHEGMVMLKKLKRTQEQWGGSSELIDHWLDTRQTLIVEYCKLAALQPCSAKTNVTELPSPKELQLFCQQLVDYISEGHFKIYDMVMDKWRSTGFEATDEINQTYGKIVLTTEPLLNFTDKYAAVSDEDDLDDFDSDLSLIGEIIEARFEVEDYLIQLIADSLAIPPGA</sequence>
<evidence type="ECO:0000256" key="2">
    <source>
        <dbReference type="ARBA" id="ARBA00023163"/>
    </source>
</evidence>
<dbReference type="NCBIfam" id="NF008723">
    <property type="entry name" value="PRK11718.1"/>
    <property type="match status" value="1"/>
</dbReference>
<dbReference type="InterPro" id="IPR007448">
    <property type="entry name" value="Sigma70_reg_Rsd_AlgQ"/>
</dbReference>
<dbReference type="InterPro" id="IPR038309">
    <property type="entry name" value="Rsd/AlgQ_sf"/>
</dbReference>
<comment type="similarity">
    <text evidence="3">Belongs to the Rsd/AlgQ family.</text>
</comment>
<keyword evidence="5" id="KW-1185">Reference proteome</keyword>
<accession>A0ABM9FTM7</accession>
<dbReference type="PIRSF" id="PIRSF016548">
    <property type="entry name" value="Rsd_AlgQ"/>
    <property type="match status" value="1"/>
</dbReference>
<dbReference type="Pfam" id="PF04353">
    <property type="entry name" value="Rsd_AlgQ"/>
    <property type="match status" value="1"/>
</dbReference>
<evidence type="ECO:0000313" key="5">
    <source>
        <dbReference type="Proteomes" id="UP001152658"/>
    </source>
</evidence>
<evidence type="ECO:0000313" key="4">
    <source>
        <dbReference type="EMBL" id="CAH8240738.1"/>
    </source>
</evidence>
<organism evidence="4 5">
    <name type="scientific">Vibrio aestuarianus</name>
    <dbReference type="NCBI Taxonomy" id="28171"/>
    <lineage>
        <taxon>Bacteria</taxon>
        <taxon>Pseudomonadati</taxon>
        <taxon>Pseudomonadota</taxon>
        <taxon>Gammaproteobacteria</taxon>
        <taxon>Vibrionales</taxon>
        <taxon>Vibrionaceae</taxon>
        <taxon>Vibrio</taxon>
    </lineage>
</organism>
<evidence type="ECO:0000256" key="1">
    <source>
        <dbReference type="ARBA" id="ARBA00023015"/>
    </source>
</evidence>
<dbReference type="Gene3D" id="1.20.120.1370">
    <property type="entry name" value="Regulator of RNA polymerase sigma(70) subunit, domain 4"/>
    <property type="match status" value="1"/>
</dbReference>
<gene>
    <name evidence="4" type="ORF">VAE063_960083</name>
</gene>
<keyword evidence="2 3" id="KW-0804">Transcription</keyword>